<gene>
    <name evidence="4" type="ORF">H0235_006135</name>
</gene>
<dbReference type="Proteomes" id="UP000600918">
    <property type="component" value="Unassembled WGS sequence"/>
</dbReference>
<evidence type="ECO:0000313" key="5">
    <source>
        <dbReference type="Proteomes" id="UP000600918"/>
    </source>
</evidence>
<accession>A0A834P657</accession>
<keyword evidence="5" id="KW-1185">Reference proteome</keyword>
<dbReference type="InterPro" id="IPR036928">
    <property type="entry name" value="AS_sf"/>
</dbReference>
<evidence type="ECO:0000256" key="1">
    <source>
        <dbReference type="PIRSR" id="PIRSR001221-1"/>
    </source>
</evidence>
<dbReference type="PANTHER" id="PTHR43372:SF3">
    <property type="entry name" value="AT07710P-RELATED"/>
    <property type="match status" value="1"/>
</dbReference>
<dbReference type="Gene3D" id="3.90.1300.10">
    <property type="entry name" value="Amidase signature (AS) domain"/>
    <property type="match status" value="1"/>
</dbReference>
<feature type="active site" description="Charge relay system" evidence="1">
    <location>
        <position position="124"/>
    </location>
</feature>
<dbReference type="PANTHER" id="PTHR43372">
    <property type="entry name" value="FATTY-ACID AMIDE HYDROLASE"/>
    <property type="match status" value="1"/>
</dbReference>
<keyword evidence="2" id="KW-0472">Membrane</keyword>
<feature type="transmembrane region" description="Helical" evidence="2">
    <location>
        <begin position="6"/>
        <end position="23"/>
    </location>
</feature>
<dbReference type="SUPFAM" id="SSF75304">
    <property type="entry name" value="Amidase signature (AS) enzymes"/>
    <property type="match status" value="1"/>
</dbReference>
<name>A0A834P657_VESPE</name>
<keyword evidence="2" id="KW-0812">Transmembrane</keyword>
<evidence type="ECO:0000313" key="4">
    <source>
        <dbReference type="EMBL" id="KAF7429737.1"/>
    </source>
</evidence>
<feature type="active site" description="Charge relay system" evidence="1">
    <location>
        <position position="199"/>
    </location>
</feature>
<protein>
    <recommendedName>
        <fullName evidence="3">Amidase domain-containing protein</fullName>
    </recommendedName>
</protein>
<dbReference type="AlphaFoldDB" id="A0A834P657"/>
<dbReference type="PIRSF" id="PIRSF001221">
    <property type="entry name" value="Amidase_fungi"/>
    <property type="match status" value="1"/>
</dbReference>
<evidence type="ECO:0000256" key="2">
    <source>
        <dbReference type="SAM" id="Phobius"/>
    </source>
</evidence>
<dbReference type="InterPro" id="IPR023631">
    <property type="entry name" value="Amidase_dom"/>
</dbReference>
<feature type="domain" description="Amidase" evidence="3">
    <location>
        <begin position="62"/>
        <end position="499"/>
    </location>
</feature>
<dbReference type="OrthoDB" id="6428749at2759"/>
<feature type="active site" description="Acyl-ester intermediate" evidence="1">
    <location>
        <position position="223"/>
    </location>
</feature>
<dbReference type="Pfam" id="PF01425">
    <property type="entry name" value="Amidase"/>
    <property type="match status" value="1"/>
</dbReference>
<dbReference type="EMBL" id="JACSDY010000004">
    <property type="protein sequence ID" value="KAF7429737.1"/>
    <property type="molecule type" value="Genomic_DNA"/>
</dbReference>
<dbReference type="GO" id="GO:0012505">
    <property type="term" value="C:endomembrane system"/>
    <property type="evidence" value="ECO:0007669"/>
    <property type="project" value="TreeGrafter"/>
</dbReference>
<dbReference type="InterPro" id="IPR052739">
    <property type="entry name" value="FAAH2"/>
</dbReference>
<organism evidence="4 5">
    <name type="scientific">Vespula pensylvanica</name>
    <name type="common">Western yellow jacket</name>
    <name type="synonym">Wasp</name>
    <dbReference type="NCBI Taxonomy" id="30213"/>
    <lineage>
        <taxon>Eukaryota</taxon>
        <taxon>Metazoa</taxon>
        <taxon>Ecdysozoa</taxon>
        <taxon>Arthropoda</taxon>
        <taxon>Hexapoda</taxon>
        <taxon>Insecta</taxon>
        <taxon>Pterygota</taxon>
        <taxon>Neoptera</taxon>
        <taxon>Endopterygota</taxon>
        <taxon>Hymenoptera</taxon>
        <taxon>Apocrita</taxon>
        <taxon>Aculeata</taxon>
        <taxon>Vespoidea</taxon>
        <taxon>Vespidae</taxon>
        <taxon>Vespinae</taxon>
        <taxon>Vespula</taxon>
    </lineage>
</organism>
<reference evidence="4" key="1">
    <citation type="journal article" date="2020" name="G3 (Bethesda)">
        <title>High-Quality Assemblies for Three Invasive Social Wasps from the &lt;i&gt;Vespula&lt;/i&gt; Genus.</title>
        <authorList>
            <person name="Harrop T.W.R."/>
            <person name="Guhlin J."/>
            <person name="McLaughlin G.M."/>
            <person name="Permina E."/>
            <person name="Stockwell P."/>
            <person name="Gilligan J."/>
            <person name="Le Lec M.F."/>
            <person name="Gruber M.A.M."/>
            <person name="Quinn O."/>
            <person name="Lovegrove M."/>
            <person name="Duncan E.J."/>
            <person name="Remnant E.J."/>
            <person name="Van Eeckhoven J."/>
            <person name="Graham B."/>
            <person name="Knapp R.A."/>
            <person name="Langford K.W."/>
            <person name="Kronenberg Z."/>
            <person name="Press M.O."/>
            <person name="Eacker S.M."/>
            <person name="Wilson-Rankin E.E."/>
            <person name="Purcell J."/>
            <person name="Lester P.J."/>
            <person name="Dearden P.K."/>
        </authorList>
    </citation>
    <scope>NUCLEOTIDE SEQUENCE</scope>
    <source>
        <strain evidence="4">Volc-1</strain>
    </source>
</reference>
<proteinExistence type="predicted"/>
<sequence length="519" mass="57835">MNLMILVPAVLLKFIFNILSFIIKKFSREKPQRIPPANNHLFKLSATVLAKKIRLGELTSQELIEAYIQRIKLVNPILNAVIEDRFKEALEEAKICDENIRDGKITLLELEKQRPLYGIPFTVKEACMLKGLSHTGGSYARQGMKASENGEAVEMLRNAGGIPLCVTNTPELCTGLDTYNHLFGRTCNAYDSRYTAGGSSGGEGALLGAGCSLIGIGSDLIGSIRIPALFNGVFGHKATTGIVSTKGHFPFVDDDEFKKFLLIGPMTRYAEDLHLVMKVLTAKYNRDLYLDDPVDLKTLKVFYLEDMGSSIASVPTQMEIRTCVREAAKHLKYCGSEVEEYTGSLIHVFQSVIVTIMSMKELQLLLDPNDPKHERQWMYELPKALLGLSQHTFGAIFLKFLLYMNKFLKESKEQKLNAEYQRQHFIDLLGTNGVFICPTYPITAPIGKTIVFNMLSTLYCGVWNFFGFPASNVPMGITVDGLPIGLQIIAAPYQDRLCLAVAKELERSFGGWTAPYPIC</sequence>
<keyword evidence="2" id="KW-1133">Transmembrane helix</keyword>
<comment type="caution">
    <text evidence="4">The sequence shown here is derived from an EMBL/GenBank/DDBJ whole genome shotgun (WGS) entry which is preliminary data.</text>
</comment>
<evidence type="ECO:0000259" key="3">
    <source>
        <dbReference type="Pfam" id="PF01425"/>
    </source>
</evidence>